<evidence type="ECO:0000313" key="2">
    <source>
        <dbReference type="EMBL" id="OHA40383.1"/>
    </source>
</evidence>
<protein>
    <recommendedName>
        <fullName evidence="4">POTRA domain-containing protein</fullName>
    </recommendedName>
</protein>
<proteinExistence type="predicted"/>
<sequence length="315" mass="35853">MVKRDLSKKVKPRAVRKRQRRTRFGREFYLWIAAGVTLIVFAIWFFYSDVFRVGLIEVRIETENSVVFSNERDILSETDEVMSRRILGALPGKNILFIPKKKVASVILDGSFSIENVAVAREGWNTVSVVAKERTIYGAWCERGFAQDKNDSREDTAPDTDLNYLSKPLCYYIDEGGFAFAGKNPQDPLGVSVINFVGETRGGLPGGSVLEAADFGRVRDFIEGVRGMGFEPISVYIDGANYFELSLKDRDNPLETQKNGRIIADFSRDISIQLQNLDLIRLEKKIAPNESDWGIILDYIDVRFEDKVYYKMKQK</sequence>
<evidence type="ECO:0008006" key="4">
    <source>
        <dbReference type="Google" id="ProtNLM"/>
    </source>
</evidence>
<dbReference type="AlphaFoldDB" id="A0A1G2NWG1"/>
<evidence type="ECO:0000313" key="3">
    <source>
        <dbReference type="Proteomes" id="UP000176429"/>
    </source>
</evidence>
<organism evidence="2 3">
    <name type="scientific">Candidatus Taylorbacteria bacterium RIFCSPLOWO2_02_FULL_46_40</name>
    <dbReference type="NCBI Taxonomy" id="1802329"/>
    <lineage>
        <taxon>Bacteria</taxon>
        <taxon>Candidatus Tayloriibacteriota</taxon>
    </lineage>
</organism>
<dbReference type="Proteomes" id="UP000176429">
    <property type="component" value="Unassembled WGS sequence"/>
</dbReference>
<keyword evidence="1" id="KW-0472">Membrane</keyword>
<keyword evidence="1" id="KW-0812">Transmembrane</keyword>
<evidence type="ECO:0000256" key="1">
    <source>
        <dbReference type="SAM" id="Phobius"/>
    </source>
</evidence>
<keyword evidence="1" id="KW-1133">Transmembrane helix</keyword>
<dbReference type="EMBL" id="MHSH01000052">
    <property type="protein sequence ID" value="OHA40383.1"/>
    <property type="molecule type" value="Genomic_DNA"/>
</dbReference>
<name>A0A1G2NWG1_9BACT</name>
<accession>A0A1G2NWG1</accession>
<reference evidence="2 3" key="1">
    <citation type="journal article" date="2016" name="Nat. Commun.">
        <title>Thousands of microbial genomes shed light on interconnected biogeochemical processes in an aquifer system.</title>
        <authorList>
            <person name="Anantharaman K."/>
            <person name="Brown C.T."/>
            <person name="Hug L.A."/>
            <person name="Sharon I."/>
            <person name="Castelle C.J."/>
            <person name="Probst A.J."/>
            <person name="Thomas B.C."/>
            <person name="Singh A."/>
            <person name="Wilkins M.J."/>
            <person name="Karaoz U."/>
            <person name="Brodie E.L."/>
            <person name="Williams K.H."/>
            <person name="Hubbard S.S."/>
            <person name="Banfield J.F."/>
        </authorList>
    </citation>
    <scope>NUCLEOTIDE SEQUENCE [LARGE SCALE GENOMIC DNA]</scope>
</reference>
<feature type="transmembrane region" description="Helical" evidence="1">
    <location>
        <begin position="28"/>
        <end position="47"/>
    </location>
</feature>
<comment type="caution">
    <text evidence="2">The sequence shown here is derived from an EMBL/GenBank/DDBJ whole genome shotgun (WGS) entry which is preliminary data.</text>
</comment>
<gene>
    <name evidence="2" type="ORF">A3H68_01455</name>
</gene>